<accession>A0A377GER1</accession>
<sequence>MDSSSIALRAPLKLEPSSKWIRPNTTYEDFSAKAYDAESIQRRRIESIISTITLQDNKELQIEHLFKLKSPLIQKRNKIIKNPIKLIFSKSKLKDIDAELDKIELEIYRLQSQDTKNNMDIDNLLLHIEKKLSRRNQIFSESSSKA</sequence>
<dbReference type="AlphaFoldDB" id="A0A377GER1"/>
<gene>
    <name evidence="1" type="ORF">NCTC11370_03093</name>
</gene>
<proteinExistence type="predicted"/>
<reference evidence="1 2" key="1">
    <citation type="submission" date="2018-06" db="EMBL/GenBank/DDBJ databases">
        <authorList>
            <consortium name="Pathogen Informatics"/>
            <person name="Doyle S."/>
        </authorList>
    </citation>
    <scope>NUCLEOTIDE SEQUENCE [LARGE SCALE GENOMIC DNA]</scope>
    <source>
        <strain evidence="1 2">NCTC11370</strain>
    </source>
</reference>
<name>A0A377GER1_9GAMM</name>
<dbReference type="GeneID" id="93293965"/>
<dbReference type="RefSeq" id="WP_010655108.1">
    <property type="nucleotide sequence ID" value="NZ_JAPHOO010000002.1"/>
</dbReference>
<organism evidence="1 2">
    <name type="scientific">Fluoribacter dumoffii</name>
    <dbReference type="NCBI Taxonomy" id="463"/>
    <lineage>
        <taxon>Bacteria</taxon>
        <taxon>Pseudomonadati</taxon>
        <taxon>Pseudomonadota</taxon>
        <taxon>Gammaproteobacteria</taxon>
        <taxon>Legionellales</taxon>
        <taxon>Legionellaceae</taxon>
        <taxon>Fluoribacter</taxon>
    </lineage>
</organism>
<keyword evidence="2" id="KW-1185">Reference proteome</keyword>
<evidence type="ECO:0000313" key="1">
    <source>
        <dbReference type="EMBL" id="STO22991.1"/>
    </source>
</evidence>
<dbReference type="STRING" id="1094715.GCA_000236165_03079"/>
<protein>
    <submittedName>
        <fullName evidence="1">Uncharacterized protein</fullName>
    </submittedName>
</protein>
<dbReference type="EMBL" id="UGGT01000001">
    <property type="protein sequence ID" value="STO22991.1"/>
    <property type="molecule type" value="Genomic_DNA"/>
</dbReference>
<dbReference type="Proteomes" id="UP000254554">
    <property type="component" value="Unassembled WGS sequence"/>
</dbReference>
<evidence type="ECO:0000313" key="2">
    <source>
        <dbReference type="Proteomes" id="UP000254554"/>
    </source>
</evidence>